<evidence type="ECO:0000313" key="2">
    <source>
        <dbReference type="Proteomes" id="UP000324748"/>
    </source>
</evidence>
<proteinExistence type="predicted"/>
<accession>A0A5B0PY38</accession>
<name>A0A5B0PY38_PUCGR</name>
<comment type="caution">
    <text evidence="1">The sequence shown here is derived from an EMBL/GenBank/DDBJ whole genome shotgun (WGS) entry which is preliminary data.</text>
</comment>
<gene>
    <name evidence="1" type="ORF">PGT21_021774</name>
</gene>
<organism evidence="1 2">
    <name type="scientific">Puccinia graminis f. sp. tritici</name>
    <dbReference type="NCBI Taxonomy" id="56615"/>
    <lineage>
        <taxon>Eukaryota</taxon>
        <taxon>Fungi</taxon>
        <taxon>Dikarya</taxon>
        <taxon>Basidiomycota</taxon>
        <taxon>Pucciniomycotina</taxon>
        <taxon>Pucciniomycetes</taxon>
        <taxon>Pucciniales</taxon>
        <taxon>Pucciniaceae</taxon>
        <taxon>Puccinia</taxon>
    </lineage>
</organism>
<dbReference type="Proteomes" id="UP000324748">
    <property type="component" value="Unassembled WGS sequence"/>
</dbReference>
<sequence length="132" mass="14627">MRSTWSLEDIRISTFEPPDVPMALESASMSSMFTQWIGWKSQKHLVRSSLFGKEFEDGAHGKVCKEVLRASLPVELKASGFNSRLSLSYYSEAYSATPVWHELACELTVARSSNARADLATDTDALTDVHPG</sequence>
<protein>
    <submittedName>
        <fullName evidence="1">Uncharacterized protein</fullName>
    </submittedName>
</protein>
<dbReference type="AlphaFoldDB" id="A0A5B0PY38"/>
<keyword evidence="2" id="KW-1185">Reference proteome</keyword>
<dbReference type="EMBL" id="VSWC01000040">
    <property type="protein sequence ID" value="KAA1105841.1"/>
    <property type="molecule type" value="Genomic_DNA"/>
</dbReference>
<reference evidence="1 2" key="1">
    <citation type="submission" date="2019-05" db="EMBL/GenBank/DDBJ databases">
        <title>Emergence of the Ug99 lineage of the wheat stem rust pathogen through somatic hybridization.</title>
        <authorList>
            <person name="Li F."/>
            <person name="Upadhyaya N.M."/>
            <person name="Sperschneider J."/>
            <person name="Matny O."/>
            <person name="Nguyen-Phuc H."/>
            <person name="Mago R."/>
            <person name="Raley C."/>
            <person name="Miller M.E."/>
            <person name="Silverstein K.A.T."/>
            <person name="Henningsen E."/>
            <person name="Hirsch C.D."/>
            <person name="Visser B."/>
            <person name="Pretorius Z.A."/>
            <person name="Steffenson B.J."/>
            <person name="Schwessinger B."/>
            <person name="Dodds P.N."/>
            <person name="Figueroa M."/>
        </authorList>
    </citation>
    <scope>NUCLEOTIDE SEQUENCE [LARGE SCALE GENOMIC DNA]</scope>
    <source>
        <strain evidence="1">21-0</strain>
    </source>
</reference>
<evidence type="ECO:0000313" key="1">
    <source>
        <dbReference type="EMBL" id="KAA1105841.1"/>
    </source>
</evidence>